<dbReference type="SUPFAM" id="SSF51735">
    <property type="entry name" value="NAD(P)-binding Rossmann-fold domains"/>
    <property type="match status" value="1"/>
</dbReference>
<protein>
    <submittedName>
        <fullName evidence="3">SDR family oxidoreductase</fullName>
    </submittedName>
</protein>
<dbReference type="PANTHER" id="PTHR24321:SF11">
    <property type="entry name" value="BLR0893 PROTEIN"/>
    <property type="match status" value="1"/>
</dbReference>
<organism evidence="3 4">
    <name type="scientific">Novosphingobium cyanobacteriorum</name>
    <dbReference type="NCBI Taxonomy" id="3024215"/>
    <lineage>
        <taxon>Bacteria</taxon>
        <taxon>Pseudomonadati</taxon>
        <taxon>Pseudomonadota</taxon>
        <taxon>Alphaproteobacteria</taxon>
        <taxon>Sphingomonadales</taxon>
        <taxon>Sphingomonadaceae</taxon>
        <taxon>Novosphingobium</taxon>
    </lineage>
</organism>
<evidence type="ECO:0000313" key="3">
    <source>
        <dbReference type="EMBL" id="MDF8331830.1"/>
    </source>
</evidence>
<dbReference type="InterPro" id="IPR036291">
    <property type="entry name" value="NAD(P)-bd_dom_sf"/>
</dbReference>
<dbReference type="Proteomes" id="UP001222770">
    <property type="component" value="Unassembled WGS sequence"/>
</dbReference>
<dbReference type="PRINTS" id="PR00080">
    <property type="entry name" value="SDRFAMILY"/>
</dbReference>
<keyword evidence="2" id="KW-0560">Oxidoreductase</keyword>
<dbReference type="EMBL" id="JAROCY010000001">
    <property type="protein sequence ID" value="MDF8331830.1"/>
    <property type="molecule type" value="Genomic_DNA"/>
</dbReference>
<comment type="similarity">
    <text evidence="1">Belongs to the short-chain dehydrogenases/reductases (SDR) family.</text>
</comment>
<dbReference type="RefSeq" id="WP_277274938.1">
    <property type="nucleotide sequence ID" value="NZ_JAROCY010000001.1"/>
</dbReference>
<accession>A0ABT6CFF7</accession>
<dbReference type="PRINTS" id="PR00081">
    <property type="entry name" value="GDHRDH"/>
</dbReference>
<dbReference type="Gene3D" id="3.40.50.720">
    <property type="entry name" value="NAD(P)-binding Rossmann-like Domain"/>
    <property type="match status" value="1"/>
</dbReference>
<name>A0ABT6CFF7_9SPHN</name>
<evidence type="ECO:0000256" key="2">
    <source>
        <dbReference type="ARBA" id="ARBA00023002"/>
    </source>
</evidence>
<gene>
    <name evidence="3" type="ORF">POM99_01320</name>
</gene>
<keyword evidence="4" id="KW-1185">Reference proteome</keyword>
<evidence type="ECO:0000313" key="4">
    <source>
        <dbReference type="Proteomes" id="UP001222770"/>
    </source>
</evidence>
<dbReference type="InterPro" id="IPR002347">
    <property type="entry name" value="SDR_fam"/>
</dbReference>
<dbReference type="PANTHER" id="PTHR24321">
    <property type="entry name" value="DEHYDROGENASES, SHORT CHAIN"/>
    <property type="match status" value="1"/>
</dbReference>
<proteinExistence type="inferred from homology"/>
<comment type="caution">
    <text evidence="3">The sequence shown here is derived from an EMBL/GenBank/DDBJ whole genome shotgun (WGS) entry which is preliminary data.</text>
</comment>
<dbReference type="Pfam" id="PF13561">
    <property type="entry name" value="adh_short_C2"/>
    <property type="match status" value="1"/>
</dbReference>
<dbReference type="CDD" id="cd05233">
    <property type="entry name" value="SDR_c"/>
    <property type="match status" value="1"/>
</dbReference>
<evidence type="ECO:0000256" key="1">
    <source>
        <dbReference type="ARBA" id="ARBA00006484"/>
    </source>
</evidence>
<sequence length="252" mass="25873">MAGMTYEGKAVLVTGGATGIGRAASVAFAGQGAKVMIGDKDDRAEETVAIIRQAGGIAEFKPTDVTDPAAVEALVAACVSGFGGLHAAFNNAGVLPPQRPIHEVTIEEMNLAIDVDFKGVFYCMQQEIRHFLKVGGGAIVNTASVGALIADPNMSVYCAMKHAVSGLTKAAAVEYAQQGIRVNAIAPGFVVTPMTQHWADSAEFRAAFFAGNVSGRAAVPDEIAGTVLHLCSDAASFINGATIPIDGGQTAH</sequence>
<reference evidence="3 4" key="1">
    <citation type="submission" date="2023-03" db="EMBL/GenBank/DDBJ databases">
        <title>Novosphingobium cyanobacteriorum sp. nov., isolated from a eutrophic reservoir during the Microcystis bloom period.</title>
        <authorList>
            <person name="Kang M."/>
            <person name="Le V."/>
            <person name="Ko S.-R."/>
            <person name="Lee S.-A."/>
            <person name="Ahn C.-Y."/>
        </authorList>
    </citation>
    <scope>NUCLEOTIDE SEQUENCE [LARGE SCALE GENOMIC DNA]</scope>
    <source>
        <strain evidence="3 4">HBC54</strain>
    </source>
</reference>